<dbReference type="Proteomes" id="UP000198788">
    <property type="component" value="Unassembled WGS sequence"/>
</dbReference>
<proteinExistence type="predicted"/>
<keyword evidence="2" id="KW-1185">Reference proteome</keyword>
<evidence type="ECO:0000313" key="2">
    <source>
        <dbReference type="Proteomes" id="UP000198788"/>
    </source>
</evidence>
<dbReference type="OrthoDB" id="7432946at2"/>
<dbReference type="STRING" id="871741.SAMN05192570_1158"/>
<reference evidence="2" key="1">
    <citation type="submission" date="2016-10" db="EMBL/GenBank/DDBJ databases">
        <authorList>
            <person name="Varghese N."/>
            <person name="Submissions S."/>
        </authorList>
    </citation>
    <scope>NUCLEOTIDE SEQUENCE [LARGE SCALE GENOMIC DNA]</scope>
    <source>
        <strain evidence="2">CGMCC 1.10683</strain>
    </source>
</reference>
<sequence>MITPARVDLVAQRWTPFVDVTVFEDFDFSAATFAMHIRVLPDAAGDPPVSLANAASNAQGISVSVATVEGQTLSSVQIRINETTIEGLLLNAAGAGKDVTLYYDLHITGGGLEKTRMMEGKFIIKPGVTQNG</sequence>
<evidence type="ECO:0000313" key="1">
    <source>
        <dbReference type="EMBL" id="SFS42138.1"/>
    </source>
</evidence>
<organism evidence="1 2">
    <name type="scientific">Brevundimonas viscosa</name>
    <dbReference type="NCBI Taxonomy" id="871741"/>
    <lineage>
        <taxon>Bacteria</taxon>
        <taxon>Pseudomonadati</taxon>
        <taxon>Pseudomonadota</taxon>
        <taxon>Alphaproteobacteria</taxon>
        <taxon>Caulobacterales</taxon>
        <taxon>Caulobacteraceae</taxon>
        <taxon>Brevundimonas</taxon>
    </lineage>
</organism>
<dbReference type="EMBL" id="FOZV01000002">
    <property type="protein sequence ID" value="SFS42138.1"/>
    <property type="molecule type" value="Genomic_DNA"/>
</dbReference>
<protein>
    <submittedName>
        <fullName evidence="1">Uncharacterized protein</fullName>
    </submittedName>
</protein>
<gene>
    <name evidence="1" type="ORF">SAMN05192570_1158</name>
</gene>
<accession>A0A1I6PPZ6</accession>
<dbReference type="AlphaFoldDB" id="A0A1I6PPZ6"/>
<name>A0A1I6PPZ6_9CAUL</name>
<dbReference type="RefSeq" id="WP_092307722.1">
    <property type="nucleotide sequence ID" value="NZ_FOZV01000002.1"/>
</dbReference>